<dbReference type="AlphaFoldDB" id="A0A1B2EYY1"/>
<evidence type="ECO:0000256" key="1">
    <source>
        <dbReference type="SAM" id="SignalP"/>
    </source>
</evidence>
<geneLocation type="plasmid" evidence="2">
    <name>unnamed1</name>
</geneLocation>
<evidence type="ECO:0000313" key="2">
    <source>
        <dbReference type="EMBL" id="ANY82560.1"/>
    </source>
</evidence>
<dbReference type="RefSeq" id="WP_099513669.1">
    <property type="nucleotide sequence ID" value="NZ_CP016617.1"/>
</dbReference>
<reference evidence="3" key="1">
    <citation type="submission" date="2016-07" db="EMBL/GenBank/DDBJ databases">
        <title>Microvirga ossetica sp. nov. a new species of rhizobia isolated from root nodules of the legume species Vicia alpestris Steven originated from North Ossetia region in the Caucasus.</title>
        <authorList>
            <person name="Safronova V.I."/>
            <person name="Kuznetsova I.G."/>
            <person name="Sazanova A.L."/>
            <person name="Belimov A."/>
            <person name="Andronov E."/>
            <person name="Osledkin Y.S."/>
            <person name="Onishchuk O.P."/>
            <person name="Kurchak O.N."/>
            <person name="Shaposhnikov A.I."/>
            <person name="Willems A."/>
            <person name="Tikhonovich I.A."/>
        </authorList>
    </citation>
    <scope>NUCLEOTIDE SEQUENCE [LARGE SCALE GENOMIC DNA]</scope>
    <source>
        <strain evidence="3">V5/3M</strain>
        <plasmid evidence="2">unnamed1</plasmid>
        <plasmid evidence="3">unnamed4</plasmid>
    </source>
</reference>
<dbReference type="KEGG" id="moc:BB934_44225"/>
<dbReference type="EMBL" id="CP016620">
    <property type="protein sequence ID" value="ANY85199.1"/>
    <property type="molecule type" value="Genomic_DNA"/>
</dbReference>
<geneLocation type="plasmid" evidence="3">
    <name>unnamed4</name>
</geneLocation>
<feature type="chain" id="PRO_5009090992" description="VWFA domain-containing protein" evidence="1">
    <location>
        <begin position="26"/>
        <end position="271"/>
    </location>
</feature>
<feature type="signal peptide" evidence="1">
    <location>
        <begin position="1"/>
        <end position="25"/>
    </location>
</feature>
<evidence type="ECO:0000313" key="3">
    <source>
        <dbReference type="EMBL" id="ANY85199.1"/>
    </source>
</evidence>
<dbReference type="OrthoDB" id="9792179at2"/>
<keyword evidence="3" id="KW-0614">Plasmid</keyword>
<dbReference type="CDD" id="cd00198">
    <property type="entry name" value="vWFA"/>
    <property type="match status" value="1"/>
</dbReference>
<dbReference type="SUPFAM" id="SSF53300">
    <property type="entry name" value="vWA-like"/>
    <property type="match status" value="1"/>
</dbReference>
<proteinExistence type="predicted"/>
<dbReference type="Pfam" id="PF06707">
    <property type="entry name" value="DUF1194"/>
    <property type="match status" value="1"/>
</dbReference>
<dbReference type="InterPro" id="IPR036465">
    <property type="entry name" value="vWFA_dom_sf"/>
</dbReference>
<organism evidence="3">
    <name type="scientific">Microvirga ossetica</name>
    <dbReference type="NCBI Taxonomy" id="1882682"/>
    <lineage>
        <taxon>Bacteria</taxon>
        <taxon>Pseudomonadati</taxon>
        <taxon>Pseudomonadota</taxon>
        <taxon>Alphaproteobacteria</taxon>
        <taxon>Hyphomicrobiales</taxon>
        <taxon>Methylobacteriaceae</taxon>
        <taxon>Microvirga</taxon>
    </lineage>
</organism>
<dbReference type="EMBL" id="CP016617">
    <property type="protein sequence ID" value="ANY82560.1"/>
    <property type="molecule type" value="Genomic_DNA"/>
</dbReference>
<sequence>MLHPLRVLLAALVWAALIPAMPAQAQTEVDLALVIAVDISYSMDTDEQELPREGFAEAFRSLLVHDAIRHGMLGRIGVTYMEWAGAYEQQVIIPWTVLDNSESLMAFADRIASSPLRRAQRTSVSAAIDVAANLFDRSGLEATRKAIDVSGDGTNNQGRPVRHARDEAIASGVTINGLPIMLKKPGSLDDPDLNLYFRDCVIGGPGAFMVPARERSQFQLAIKAKILLEVSATPTVGEPLIRPAQGDVARDVARRANCLSGEAGWRDRFGN</sequence>
<gene>
    <name evidence="2" type="ORF">BB934_30245</name>
    <name evidence="3" type="ORF">BB934_44225</name>
</gene>
<accession>A0A1B2EYY1</accession>
<dbReference type="KEGG" id="moc:BB934_30245"/>
<protein>
    <recommendedName>
        <fullName evidence="4">VWFA domain-containing protein</fullName>
    </recommendedName>
</protein>
<dbReference type="InterPro" id="IPR010607">
    <property type="entry name" value="DUF1194"/>
</dbReference>
<dbReference type="Gene3D" id="3.40.50.410">
    <property type="entry name" value="von Willebrand factor, type A domain"/>
    <property type="match status" value="1"/>
</dbReference>
<evidence type="ECO:0008006" key="4">
    <source>
        <dbReference type="Google" id="ProtNLM"/>
    </source>
</evidence>
<keyword evidence="1" id="KW-0732">Signal</keyword>
<name>A0A1B2EYY1_9HYPH</name>